<evidence type="ECO:0000259" key="10">
    <source>
        <dbReference type="Pfam" id="PF01272"/>
    </source>
</evidence>
<evidence type="ECO:0000256" key="2">
    <source>
        <dbReference type="ARBA" id="ARBA00013729"/>
    </source>
</evidence>
<dbReference type="Proteomes" id="UP001500618">
    <property type="component" value="Unassembled WGS sequence"/>
</dbReference>
<comment type="similarity">
    <text evidence="1 8">Belongs to the GreA/GreB family.</text>
</comment>
<dbReference type="InterPro" id="IPR028624">
    <property type="entry name" value="Tscrpt_elong_fac_GreA/B"/>
</dbReference>
<accession>A0ABN2J9G6</accession>
<evidence type="ECO:0000256" key="5">
    <source>
        <dbReference type="ARBA" id="ARBA00023163"/>
    </source>
</evidence>
<dbReference type="GO" id="GO:0003746">
    <property type="term" value="F:translation elongation factor activity"/>
    <property type="evidence" value="ECO:0007669"/>
    <property type="project" value="UniProtKB-KW"/>
</dbReference>
<evidence type="ECO:0000256" key="3">
    <source>
        <dbReference type="ARBA" id="ARBA00023015"/>
    </source>
</evidence>
<dbReference type="InterPro" id="IPR023459">
    <property type="entry name" value="Tscrpt_elong_fac_GreA/B_fam"/>
</dbReference>
<protein>
    <recommendedName>
        <fullName evidence="2 8">Transcription elongation factor GreA</fullName>
    </recommendedName>
    <alternativeName>
        <fullName evidence="7 8">Transcript cleavage factor GreA</fullName>
    </alternativeName>
</protein>
<evidence type="ECO:0000256" key="7">
    <source>
        <dbReference type="ARBA" id="ARBA00030776"/>
    </source>
</evidence>
<evidence type="ECO:0000313" key="13">
    <source>
        <dbReference type="Proteomes" id="UP001500618"/>
    </source>
</evidence>
<evidence type="ECO:0000313" key="12">
    <source>
        <dbReference type="EMBL" id="GAA1720715.1"/>
    </source>
</evidence>
<evidence type="ECO:0000256" key="8">
    <source>
        <dbReference type="HAMAP-Rule" id="MF_00105"/>
    </source>
</evidence>
<evidence type="ECO:0000259" key="11">
    <source>
        <dbReference type="Pfam" id="PF03449"/>
    </source>
</evidence>
<dbReference type="Pfam" id="PF03449">
    <property type="entry name" value="GreA_GreB_N"/>
    <property type="match status" value="1"/>
</dbReference>
<dbReference type="EMBL" id="BAAANY010000045">
    <property type="protein sequence ID" value="GAA1720715.1"/>
    <property type="molecule type" value="Genomic_DNA"/>
</dbReference>
<dbReference type="InterPro" id="IPR036953">
    <property type="entry name" value="GreA/GreB_C_sf"/>
</dbReference>
<dbReference type="InterPro" id="IPR001437">
    <property type="entry name" value="Tscrpt_elong_fac_GreA/B_C"/>
</dbReference>
<dbReference type="NCBIfam" id="NF001262">
    <property type="entry name" value="PRK00226.1-3"/>
    <property type="match status" value="1"/>
</dbReference>
<evidence type="ECO:0000256" key="1">
    <source>
        <dbReference type="ARBA" id="ARBA00008213"/>
    </source>
</evidence>
<keyword evidence="12" id="KW-0251">Elongation factor</keyword>
<dbReference type="Pfam" id="PF01272">
    <property type="entry name" value="GreA_GreB"/>
    <property type="match status" value="1"/>
</dbReference>
<dbReference type="PANTHER" id="PTHR30437">
    <property type="entry name" value="TRANSCRIPTION ELONGATION FACTOR GREA"/>
    <property type="match status" value="1"/>
</dbReference>
<comment type="function">
    <text evidence="6 8">Necessary for efficient RNA polymerase transcription elongation past template-encoded arresting sites. The arresting sites in DNA have the property of trapping a certain fraction of elongating RNA polymerases that pass through, resulting in locked ternary complexes. Cleavage of the nascent transcript by cleavage factors such as GreA or GreB allows the resumption of elongation from the new 3'terminus. GreA releases sequences of 2 to 3 nucleotides.</text>
</comment>
<dbReference type="Gene3D" id="1.10.287.180">
    <property type="entry name" value="Transcription elongation factor, GreA/GreB, N-terminal domain"/>
    <property type="match status" value="1"/>
</dbReference>
<dbReference type="PANTHER" id="PTHR30437:SF4">
    <property type="entry name" value="TRANSCRIPTION ELONGATION FACTOR GREA"/>
    <property type="match status" value="1"/>
</dbReference>
<keyword evidence="5 8" id="KW-0804">Transcription</keyword>
<dbReference type="InterPro" id="IPR018151">
    <property type="entry name" value="TF_GreA/GreB_CS"/>
</dbReference>
<dbReference type="HAMAP" id="MF_00105">
    <property type="entry name" value="GreA_GreB"/>
    <property type="match status" value="1"/>
</dbReference>
<dbReference type="Gene3D" id="3.10.50.30">
    <property type="entry name" value="Transcription elongation factor, GreA/GreB, C-terminal domain"/>
    <property type="match status" value="1"/>
</dbReference>
<evidence type="ECO:0000256" key="9">
    <source>
        <dbReference type="SAM" id="MobiDB-lite"/>
    </source>
</evidence>
<dbReference type="SUPFAM" id="SSF46557">
    <property type="entry name" value="GreA transcript cleavage protein, N-terminal domain"/>
    <property type="match status" value="1"/>
</dbReference>
<organism evidence="12 13">
    <name type="scientific">Fodinicola feengrottensis</name>
    <dbReference type="NCBI Taxonomy" id="435914"/>
    <lineage>
        <taxon>Bacteria</taxon>
        <taxon>Bacillati</taxon>
        <taxon>Actinomycetota</taxon>
        <taxon>Actinomycetes</taxon>
        <taxon>Mycobacteriales</taxon>
        <taxon>Fodinicola</taxon>
    </lineage>
</organism>
<feature type="domain" description="Transcription elongation factor GreA/GreB N-terminal" evidence="11">
    <location>
        <begin position="42"/>
        <end position="110"/>
    </location>
</feature>
<evidence type="ECO:0000256" key="4">
    <source>
        <dbReference type="ARBA" id="ARBA00023125"/>
    </source>
</evidence>
<dbReference type="InterPro" id="IPR022691">
    <property type="entry name" value="Tscrpt_elong_fac_GreA/B_N"/>
</dbReference>
<keyword evidence="3 8" id="KW-0805">Transcription regulation</keyword>
<reference evidence="12 13" key="1">
    <citation type="journal article" date="2019" name="Int. J. Syst. Evol. Microbiol.">
        <title>The Global Catalogue of Microorganisms (GCM) 10K type strain sequencing project: providing services to taxonomists for standard genome sequencing and annotation.</title>
        <authorList>
            <consortium name="The Broad Institute Genomics Platform"/>
            <consortium name="The Broad Institute Genome Sequencing Center for Infectious Disease"/>
            <person name="Wu L."/>
            <person name="Ma J."/>
        </authorList>
    </citation>
    <scope>NUCLEOTIDE SEQUENCE [LARGE SCALE GENOMIC DNA]</scope>
    <source>
        <strain evidence="12 13">JCM 14718</strain>
    </source>
</reference>
<proteinExistence type="inferred from homology"/>
<name>A0ABN2J9G6_9ACTN</name>
<dbReference type="InterPro" id="IPR036805">
    <property type="entry name" value="Tscrpt_elong_fac_GreA/B_N_sf"/>
</dbReference>
<comment type="caution">
    <text evidence="12">The sequence shown here is derived from an EMBL/GenBank/DDBJ whole genome shotgun (WGS) entry which is preliminary data.</text>
</comment>
<feature type="domain" description="Transcription elongation factor GreA/GreB C-terminal" evidence="10">
    <location>
        <begin position="118"/>
        <end position="193"/>
    </location>
</feature>
<feature type="region of interest" description="Disordered" evidence="9">
    <location>
        <begin position="1"/>
        <end position="25"/>
    </location>
</feature>
<sequence length="197" mass="21291">MAREVLTPGSATATDGNVGDSSYPPIEELAVSTTDPKAHATWLTQEAFDRLKAELDGLIANRTAVAAEINERREEGDLKENGGYHAAREEQGKQEGRIRELNELLRTAEVHRAPDKVDKVELGVVVSIHFDGDKDDTETFLLGSREIAKTTTLTVYSPESALGSAITGHRTGDTVKYTTPTGAEIKVTIDKIAPFTG</sequence>
<dbReference type="PROSITE" id="PS00829">
    <property type="entry name" value="GREAB_1"/>
    <property type="match status" value="1"/>
</dbReference>
<gene>
    <name evidence="8 12" type="primary">greA</name>
    <name evidence="12" type="ORF">GCM10009765_81150</name>
</gene>
<keyword evidence="4 8" id="KW-0238">DNA-binding</keyword>
<evidence type="ECO:0000256" key="6">
    <source>
        <dbReference type="ARBA" id="ARBA00024916"/>
    </source>
</evidence>
<keyword evidence="12" id="KW-0648">Protein biosynthesis</keyword>
<keyword evidence="13" id="KW-1185">Reference proteome</keyword>
<dbReference type="SUPFAM" id="SSF54534">
    <property type="entry name" value="FKBP-like"/>
    <property type="match status" value="1"/>
</dbReference>